<evidence type="ECO:0000256" key="9">
    <source>
        <dbReference type="ARBA" id="ARBA00022884"/>
    </source>
</evidence>
<dbReference type="STRING" id="1229726.GRFL_0460"/>
<dbReference type="GO" id="GO:0004829">
    <property type="term" value="F:threonine-tRNA ligase activity"/>
    <property type="evidence" value="ECO:0007669"/>
    <property type="project" value="UniProtKB-UniRule"/>
</dbReference>
<dbReference type="EMBL" id="CP016359">
    <property type="protein sequence ID" value="APU67184.1"/>
    <property type="molecule type" value="Genomic_DNA"/>
</dbReference>
<dbReference type="Gene3D" id="3.10.20.30">
    <property type="match status" value="1"/>
</dbReference>
<dbReference type="InterPro" id="IPR004095">
    <property type="entry name" value="TGS"/>
</dbReference>
<keyword evidence="2 13" id="KW-0963">Cytoplasm</keyword>
<keyword evidence="15" id="KW-1185">Reference proteome</keyword>
<dbReference type="InterPro" id="IPR006195">
    <property type="entry name" value="aa-tRNA-synth_II"/>
</dbReference>
<name>A0A1L7I1V6_9FLAO</name>
<dbReference type="InterPro" id="IPR033728">
    <property type="entry name" value="ThrRS_core"/>
</dbReference>
<dbReference type="InterPro" id="IPR002320">
    <property type="entry name" value="Thr-tRNA-ligase_IIa"/>
</dbReference>
<feature type="binding site" evidence="13">
    <location>
        <position position="345"/>
    </location>
    <ligand>
        <name>Zn(2+)</name>
        <dbReference type="ChEBI" id="CHEBI:29105"/>
        <note>catalytic</note>
    </ligand>
</feature>
<dbReference type="FunFam" id="3.30.980.10:FF:000005">
    <property type="entry name" value="Threonyl-tRNA synthetase, mitochondrial"/>
    <property type="match status" value="1"/>
</dbReference>
<evidence type="ECO:0000256" key="7">
    <source>
        <dbReference type="ARBA" id="ARBA00022833"/>
    </source>
</evidence>
<dbReference type="CDD" id="cd01667">
    <property type="entry name" value="TGS_ThrRS"/>
    <property type="match status" value="1"/>
</dbReference>
<keyword evidence="3 13" id="KW-0820">tRNA-binding</keyword>
<evidence type="ECO:0000256" key="4">
    <source>
        <dbReference type="ARBA" id="ARBA00022598"/>
    </source>
</evidence>
<accession>A0A1L7I1V6</accession>
<dbReference type="InterPro" id="IPR047246">
    <property type="entry name" value="ThrRS_anticodon"/>
</dbReference>
<evidence type="ECO:0000256" key="2">
    <source>
        <dbReference type="ARBA" id="ARBA00022490"/>
    </source>
</evidence>
<dbReference type="InterPro" id="IPR002314">
    <property type="entry name" value="aa-tRNA-synt_IIb"/>
</dbReference>
<keyword evidence="11 13" id="KW-0030">Aminoacyl-tRNA synthetase</keyword>
<dbReference type="CDD" id="cd00860">
    <property type="entry name" value="ThrRS_anticodon"/>
    <property type="match status" value="1"/>
</dbReference>
<proteinExistence type="inferred from homology"/>
<comment type="cofactor">
    <cofactor evidence="13">
        <name>Zn(2+)</name>
        <dbReference type="ChEBI" id="CHEBI:29105"/>
    </cofactor>
    <text evidence="13">Binds 1 zinc ion per subunit.</text>
</comment>
<dbReference type="Pfam" id="PF03129">
    <property type="entry name" value="HGTP_anticodon"/>
    <property type="match status" value="1"/>
</dbReference>
<evidence type="ECO:0000313" key="15">
    <source>
        <dbReference type="Proteomes" id="UP000186230"/>
    </source>
</evidence>
<keyword evidence="7 13" id="KW-0862">Zinc</keyword>
<evidence type="ECO:0000256" key="6">
    <source>
        <dbReference type="ARBA" id="ARBA00022741"/>
    </source>
</evidence>
<evidence type="ECO:0000256" key="13">
    <source>
        <dbReference type="HAMAP-Rule" id="MF_00184"/>
    </source>
</evidence>
<reference evidence="14 15" key="1">
    <citation type="submission" date="2016-07" db="EMBL/GenBank/DDBJ databases">
        <title>Multi-omics approach to identify versatile polysaccharide utilization systems of a marine flavobacterium Gramella flava.</title>
        <authorList>
            <person name="Tang K."/>
        </authorList>
    </citation>
    <scope>NUCLEOTIDE SEQUENCE [LARGE SCALE GENOMIC DNA]</scope>
    <source>
        <strain evidence="14 15">JLT2011</strain>
    </source>
</reference>
<dbReference type="GO" id="GO:0000049">
    <property type="term" value="F:tRNA binding"/>
    <property type="evidence" value="ECO:0007669"/>
    <property type="project" value="UniProtKB-KW"/>
</dbReference>
<evidence type="ECO:0000256" key="3">
    <source>
        <dbReference type="ARBA" id="ARBA00022555"/>
    </source>
</evidence>
<evidence type="ECO:0000313" key="14">
    <source>
        <dbReference type="EMBL" id="APU67184.1"/>
    </source>
</evidence>
<evidence type="ECO:0000256" key="10">
    <source>
        <dbReference type="ARBA" id="ARBA00022917"/>
    </source>
</evidence>
<dbReference type="PROSITE" id="PS50862">
    <property type="entry name" value="AA_TRNA_LIGASE_II"/>
    <property type="match status" value="1"/>
</dbReference>
<dbReference type="CDD" id="cd00771">
    <property type="entry name" value="ThrRS_core"/>
    <property type="match status" value="1"/>
</dbReference>
<organism evidence="14 15">
    <name type="scientific">Christiangramia flava JLT2011</name>
    <dbReference type="NCBI Taxonomy" id="1229726"/>
    <lineage>
        <taxon>Bacteria</taxon>
        <taxon>Pseudomonadati</taxon>
        <taxon>Bacteroidota</taxon>
        <taxon>Flavobacteriia</taxon>
        <taxon>Flavobacteriales</taxon>
        <taxon>Flavobacteriaceae</taxon>
        <taxon>Christiangramia</taxon>
    </lineage>
</organism>
<dbReference type="FunFam" id="3.40.50.800:FF:000001">
    <property type="entry name" value="Threonine--tRNA ligase"/>
    <property type="match status" value="1"/>
</dbReference>
<dbReference type="InterPro" id="IPR012676">
    <property type="entry name" value="TGS-like"/>
</dbReference>
<evidence type="ECO:0000256" key="8">
    <source>
        <dbReference type="ARBA" id="ARBA00022840"/>
    </source>
</evidence>
<evidence type="ECO:0000256" key="12">
    <source>
        <dbReference type="ARBA" id="ARBA00049515"/>
    </source>
</evidence>
<dbReference type="GO" id="GO:0046872">
    <property type="term" value="F:metal ion binding"/>
    <property type="evidence" value="ECO:0007669"/>
    <property type="project" value="UniProtKB-KW"/>
</dbReference>
<dbReference type="PROSITE" id="PS51880">
    <property type="entry name" value="TGS"/>
    <property type="match status" value="1"/>
</dbReference>
<comment type="similarity">
    <text evidence="1 13">Belongs to the class-II aminoacyl-tRNA synthetase family.</text>
</comment>
<dbReference type="Gene3D" id="3.40.50.800">
    <property type="entry name" value="Anticodon-binding domain"/>
    <property type="match status" value="1"/>
</dbReference>
<dbReference type="FunFam" id="3.10.20.30:FF:000005">
    <property type="entry name" value="Threonine--tRNA ligase"/>
    <property type="match status" value="1"/>
</dbReference>
<dbReference type="PANTHER" id="PTHR11451">
    <property type="entry name" value="THREONINE-TRNA LIGASE"/>
    <property type="match status" value="1"/>
</dbReference>
<keyword evidence="10 13" id="KW-0648">Protein biosynthesis</keyword>
<dbReference type="Gene3D" id="3.30.54.20">
    <property type="match status" value="1"/>
</dbReference>
<dbReference type="GO" id="GO:0006435">
    <property type="term" value="P:threonyl-tRNA aminoacylation"/>
    <property type="evidence" value="ECO:0007669"/>
    <property type="project" value="UniProtKB-UniRule"/>
</dbReference>
<evidence type="ECO:0000256" key="11">
    <source>
        <dbReference type="ARBA" id="ARBA00023146"/>
    </source>
</evidence>
<dbReference type="Pfam" id="PF00587">
    <property type="entry name" value="tRNA-synt_2b"/>
    <property type="match status" value="1"/>
</dbReference>
<dbReference type="GO" id="GO:0005737">
    <property type="term" value="C:cytoplasm"/>
    <property type="evidence" value="ECO:0007669"/>
    <property type="project" value="UniProtKB-SubCell"/>
</dbReference>
<dbReference type="InterPro" id="IPR012947">
    <property type="entry name" value="tRNA_SAD"/>
</dbReference>
<dbReference type="NCBIfam" id="TIGR00418">
    <property type="entry name" value="thrS"/>
    <property type="match status" value="1"/>
</dbReference>
<dbReference type="InterPro" id="IPR018163">
    <property type="entry name" value="Thr/Ala-tRNA-synth_IIc_edit"/>
</dbReference>
<dbReference type="SUPFAM" id="SSF55186">
    <property type="entry name" value="ThrRS/AlaRS common domain"/>
    <property type="match status" value="1"/>
</dbReference>
<sequence length="658" mass="75006">MCLQKLLKMIKITLPDGSIKEFENGATPIDVAKSISEGLARNVISAKFNGTTVETVTPLTEDGDLVLYTWNDEEGKKAFWHSSSHVMAQAIQDLYPGAKLSIGPAIDNGFYYDVDFGEHKISDSDFKKIEDRMLEIARGKHDFQMRAVSKDEALNFYKKENNPFKVELIENLEDGTITFCDHDTFTDLCRGGHIPNTGIIKAVKLMNVAGAYWRGDENNPQLTRVYGISFPKQKDLKEYLALLEEAKKRDHRKLGKELELFTFSQKVGQGLPLWLPKGAALRERLENFLKKAQKKAGYEMVVSPHIGHKELYVTSGHYAKYGEDSFQPIHTPNEGEEFLLKPMNCPHHCEIYKSSSWSYRDLPKRFAEFGTVYRYEQSGELHGLTRVRGFTQDDAHLFCTPDQLDEEFKKVIDLTLYVFSSLGFENFTAQVSLRDPENKDKYIGSDEVWEKAENAILNAAKEKGLNYVVETGEAAFYGPKLDFMVKDALGRSWQLGTIQVDYNLPERFDLTYKGSDNEEHRPVMIHRAPFGSMERFVAILLEHTGGNFPLWLMPEQAIILSLSEKYEKYSQKVLTLLENNEIRALVDNRNETIGKKIREAEVQKFPYMLIVGEQEEKDGTVSVRKHSEGDLGTMSVEDFANLINTEINSTLKPFETEV</sequence>
<dbReference type="InterPro" id="IPR012675">
    <property type="entry name" value="Beta-grasp_dom_sf"/>
</dbReference>
<evidence type="ECO:0000256" key="5">
    <source>
        <dbReference type="ARBA" id="ARBA00022723"/>
    </source>
</evidence>
<dbReference type="SMART" id="SM00863">
    <property type="entry name" value="tRNA_SAD"/>
    <property type="match status" value="1"/>
</dbReference>
<evidence type="ECO:0000256" key="1">
    <source>
        <dbReference type="ARBA" id="ARBA00008226"/>
    </source>
</evidence>
<dbReference type="PRINTS" id="PR01047">
    <property type="entry name" value="TRNASYNTHTHR"/>
</dbReference>
<dbReference type="Gene3D" id="3.30.980.10">
    <property type="entry name" value="Threonyl-trna Synthetase, Chain A, domain 2"/>
    <property type="match status" value="1"/>
</dbReference>
<comment type="caution">
    <text evidence="13">Lacks conserved residue(s) required for the propagation of feature annotation.</text>
</comment>
<dbReference type="Pfam" id="PF07973">
    <property type="entry name" value="tRNA_SAD"/>
    <property type="match status" value="1"/>
</dbReference>
<keyword evidence="5 13" id="KW-0479">Metal-binding</keyword>
<dbReference type="FunFam" id="3.30.930.10:FF:000002">
    <property type="entry name" value="Threonine--tRNA ligase"/>
    <property type="match status" value="1"/>
</dbReference>
<dbReference type="Proteomes" id="UP000186230">
    <property type="component" value="Chromosome"/>
</dbReference>
<keyword evidence="8 13" id="KW-0067">ATP-binding</keyword>
<dbReference type="PANTHER" id="PTHR11451:SF44">
    <property type="entry name" value="THREONINE--TRNA LIGASE, CHLOROPLASTIC_MITOCHONDRIAL 2"/>
    <property type="match status" value="1"/>
</dbReference>
<feature type="binding site" evidence="13">
    <location>
        <position position="396"/>
    </location>
    <ligand>
        <name>Zn(2+)</name>
        <dbReference type="ChEBI" id="CHEBI:29105"/>
        <note>catalytic</note>
    </ligand>
</feature>
<feature type="binding site" evidence="13">
    <location>
        <position position="526"/>
    </location>
    <ligand>
        <name>Zn(2+)</name>
        <dbReference type="ChEBI" id="CHEBI:29105"/>
        <note>catalytic</note>
    </ligand>
</feature>
<gene>
    <name evidence="13" type="primary">thrS</name>
    <name evidence="14" type="ORF">GRFL_0460</name>
</gene>
<dbReference type="SUPFAM" id="SSF55681">
    <property type="entry name" value="Class II aaRS and biotin synthetases"/>
    <property type="match status" value="1"/>
</dbReference>
<dbReference type="InterPro" id="IPR045864">
    <property type="entry name" value="aa-tRNA-synth_II/BPL/LPL"/>
</dbReference>
<comment type="subcellular location">
    <subcellularLocation>
        <location evidence="13">Cytoplasm</location>
    </subcellularLocation>
</comment>
<dbReference type="HAMAP" id="MF_00184">
    <property type="entry name" value="Thr_tRNA_synth"/>
    <property type="match status" value="1"/>
</dbReference>
<keyword evidence="6 13" id="KW-0547">Nucleotide-binding</keyword>
<keyword evidence="9 13" id="KW-0694">RNA-binding</keyword>
<comment type="subunit">
    <text evidence="13">Homodimer.</text>
</comment>
<dbReference type="SUPFAM" id="SSF81271">
    <property type="entry name" value="TGS-like"/>
    <property type="match status" value="1"/>
</dbReference>
<dbReference type="InterPro" id="IPR036621">
    <property type="entry name" value="Anticodon-bd_dom_sf"/>
</dbReference>
<dbReference type="SUPFAM" id="SSF52954">
    <property type="entry name" value="Class II aaRS ABD-related"/>
    <property type="match status" value="1"/>
</dbReference>
<dbReference type="Gene3D" id="3.30.930.10">
    <property type="entry name" value="Bira Bifunctional Protein, Domain 2"/>
    <property type="match status" value="1"/>
</dbReference>
<protein>
    <recommendedName>
        <fullName evidence="13">Threonine--tRNA ligase</fullName>
        <ecNumber evidence="13">6.1.1.3</ecNumber>
    </recommendedName>
    <alternativeName>
        <fullName evidence="13">Threonyl-tRNA synthetase</fullName>
        <shortName evidence="13">ThrRS</shortName>
    </alternativeName>
</protein>
<dbReference type="EC" id="6.1.1.3" evidence="13"/>
<keyword evidence="4 13" id="KW-0436">Ligase</keyword>
<dbReference type="Pfam" id="PF02824">
    <property type="entry name" value="TGS"/>
    <property type="match status" value="1"/>
</dbReference>
<dbReference type="InterPro" id="IPR004154">
    <property type="entry name" value="Anticodon-bd"/>
</dbReference>
<dbReference type="GO" id="GO:0005524">
    <property type="term" value="F:ATP binding"/>
    <property type="evidence" value="ECO:0007669"/>
    <property type="project" value="UniProtKB-UniRule"/>
</dbReference>
<dbReference type="AlphaFoldDB" id="A0A1L7I1V6"/>
<comment type="catalytic activity">
    <reaction evidence="12 13">
        <text>tRNA(Thr) + L-threonine + ATP = L-threonyl-tRNA(Thr) + AMP + diphosphate + H(+)</text>
        <dbReference type="Rhea" id="RHEA:24624"/>
        <dbReference type="Rhea" id="RHEA-COMP:9670"/>
        <dbReference type="Rhea" id="RHEA-COMP:9704"/>
        <dbReference type="ChEBI" id="CHEBI:15378"/>
        <dbReference type="ChEBI" id="CHEBI:30616"/>
        <dbReference type="ChEBI" id="CHEBI:33019"/>
        <dbReference type="ChEBI" id="CHEBI:57926"/>
        <dbReference type="ChEBI" id="CHEBI:78442"/>
        <dbReference type="ChEBI" id="CHEBI:78534"/>
        <dbReference type="ChEBI" id="CHEBI:456215"/>
        <dbReference type="EC" id="6.1.1.3"/>
    </reaction>
</comment>
<dbReference type="KEGG" id="gfl:GRFL_0460"/>